<evidence type="ECO:0000313" key="4">
    <source>
        <dbReference type="EMBL" id="ORZ37999.1"/>
    </source>
</evidence>
<dbReference type="GO" id="GO:0019005">
    <property type="term" value="C:SCF ubiquitin ligase complex"/>
    <property type="evidence" value="ECO:0007669"/>
    <property type="project" value="TreeGrafter"/>
</dbReference>
<keyword evidence="1" id="KW-0833">Ubl conjugation pathway</keyword>
<dbReference type="PROSITE" id="PS50181">
    <property type="entry name" value="FBOX"/>
    <property type="match status" value="1"/>
</dbReference>
<proteinExistence type="predicted"/>
<name>A0A1Y2HU26_9FUNG</name>
<keyword evidence="5" id="KW-1185">Reference proteome</keyword>
<dbReference type="STRING" id="765915.A0A1Y2HU26"/>
<dbReference type="OrthoDB" id="2117972at2759"/>
<dbReference type="Pfam" id="PF19270">
    <property type="entry name" value="FBO_C"/>
    <property type="match status" value="1"/>
</dbReference>
<reference evidence="4 5" key="1">
    <citation type="submission" date="2016-07" db="EMBL/GenBank/DDBJ databases">
        <title>Pervasive Adenine N6-methylation of Active Genes in Fungi.</title>
        <authorList>
            <consortium name="DOE Joint Genome Institute"/>
            <person name="Mondo S.J."/>
            <person name="Dannebaum R.O."/>
            <person name="Kuo R.C."/>
            <person name="Labutti K."/>
            <person name="Haridas S."/>
            <person name="Kuo A."/>
            <person name="Salamov A."/>
            <person name="Ahrendt S.R."/>
            <person name="Lipzen A."/>
            <person name="Sullivan W."/>
            <person name="Andreopoulos W.B."/>
            <person name="Clum A."/>
            <person name="Lindquist E."/>
            <person name="Daum C."/>
            <person name="Ramamoorthy G.K."/>
            <person name="Gryganskyi A."/>
            <person name="Culley D."/>
            <person name="Magnuson J.K."/>
            <person name="James T.Y."/>
            <person name="O'Malley M.A."/>
            <person name="Stajich J.E."/>
            <person name="Spatafora J.W."/>
            <person name="Visel A."/>
            <person name="Grigoriev I.V."/>
        </authorList>
    </citation>
    <scope>NUCLEOTIDE SEQUENCE [LARGE SCALE GENOMIC DNA]</scope>
    <source>
        <strain evidence="4 5">PL171</strain>
    </source>
</reference>
<dbReference type="InterPro" id="IPR001810">
    <property type="entry name" value="F-box_dom"/>
</dbReference>
<accession>A0A1Y2HU26</accession>
<comment type="caution">
    <text evidence="4">The sequence shown here is derived from an EMBL/GenBank/DDBJ whole genome shotgun (WGS) entry which is preliminary data.</text>
</comment>
<dbReference type="PANTHER" id="PTHR12874">
    <property type="entry name" value="F-BOX ONLY PROTEIN 48-RELATED"/>
    <property type="match status" value="1"/>
</dbReference>
<feature type="compositionally biased region" description="Low complexity" evidence="2">
    <location>
        <begin position="132"/>
        <end position="148"/>
    </location>
</feature>
<dbReference type="Gene3D" id="1.20.1280.50">
    <property type="match status" value="1"/>
</dbReference>
<gene>
    <name evidence="4" type="ORF">BCR44DRAFT_37069</name>
</gene>
<dbReference type="SUPFAM" id="SSF81383">
    <property type="entry name" value="F-box domain"/>
    <property type="match status" value="1"/>
</dbReference>
<dbReference type="InterPro" id="IPR036047">
    <property type="entry name" value="F-box-like_dom_sf"/>
</dbReference>
<feature type="compositionally biased region" description="Low complexity" evidence="2">
    <location>
        <begin position="156"/>
        <end position="182"/>
    </location>
</feature>
<dbReference type="EMBL" id="MCFL01000010">
    <property type="protein sequence ID" value="ORZ37999.1"/>
    <property type="molecule type" value="Genomic_DNA"/>
</dbReference>
<feature type="domain" description="F-box" evidence="3">
    <location>
        <begin position="293"/>
        <end position="342"/>
    </location>
</feature>
<feature type="region of interest" description="Disordered" evidence="2">
    <location>
        <begin position="1"/>
        <end position="182"/>
    </location>
</feature>
<dbReference type="InterPro" id="IPR045464">
    <property type="entry name" value="Hrt3/FBXO9_C"/>
</dbReference>
<dbReference type="Proteomes" id="UP000193411">
    <property type="component" value="Unassembled WGS sequence"/>
</dbReference>
<feature type="compositionally biased region" description="Basic and acidic residues" evidence="2">
    <location>
        <begin position="12"/>
        <end position="25"/>
    </location>
</feature>
<dbReference type="GO" id="GO:0005737">
    <property type="term" value="C:cytoplasm"/>
    <property type="evidence" value="ECO:0007669"/>
    <property type="project" value="TreeGrafter"/>
</dbReference>
<dbReference type="AlphaFoldDB" id="A0A1Y2HU26"/>
<protein>
    <recommendedName>
        <fullName evidence="3">F-box domain-containing protein</fullName>
    </recommendedName>
</protein>
<feature type="compositionally biased region" description="Low complexity" evidence="2">
    <location>
        <begin position="87"/>
        <end position="122"/>
    </location>
</feature>
<sequence length="529" mass="58225">MELPSAPVTENELEHFRREWKKQLDQTHPYAHQESTQESRATESCGSASATGSGQAQGQAVQSPPTQTSVQPQKPVKYTAKRPAPAPSSTVAASAHTHTPSLAPAAAPSSAKPAPATASPAKQKQKVKPTVPTTAASASPSSASAASTKQPKTRAKSPAPKIAAASLGSSTSSSSASVAPPAAIECTDTEIKAMDLYEEAMELEVSGRLADALQSYRAAFKLDPDVDVRFRTQFKLLQSQRAAAASSAASSNAHDQGGSGNATDSAEVIPFSTWLAQLKHAHSPLLPLHANRPQPISRLPDDLLLRVFQVAFASDTHAFFATSLVCKQFLVLAREATVWRYVCARHYPHRRQEIQDVPREDWMDFFRSEPRLRTDGAYISACRYIRPGFSESSMNAPILIVEYYRYLRFFRNGTVIAFMSPSEPRDVVKHLTPSASKLVHGEGYQSGRYLIQDDQVFLELHDRNRPLTTFNIQLEIRGNKRRVNRVARLEWKSYTMTTLTGKNMVPEEVELDLNEFKPYVFAKVKSYVK</sequence>
<evidence type="ECO:0000313" key="5">
    <source>
        <dbReference type="Proteomes" id="UP000193411"/>
    </source>
</evidence>
<dbReference type="GO" id="GO:0031146">
    <property type="term" value="P:SCF-dependent proteasomal ubiquitin-dependent protein catabolic process"/>
    <property type="evidence" value="ECO:0007669"/>
    <property type="project" value="TreeGrafter"/>
</dbReference>
<organism evidence="4 5">
    <name type="scientific">Catenaria anguillulae PL171</name>
    <dbReference type="NCBI Taxonomy" id="765915"/>
    <lineage>
        <taxon>Eukaryota</taxon>
        <taxon>Fungi</taxon>
        <taxon>Fungi incertae sedis</taxon>
        <taxon>Blastocladiomycota</taxon>
        <taxon>Blastocladiomycetes</taxon>
        <taxon>Blastocladiales</taxon>
        <taxon>Catenariaceae</taxon>
        <taxon>Catenaria</taxon>
    </lineage>
</organism>
<dbReference type="PANTHER" id="PTHR12874:SF9">
    <property type="entry name" value="F-BOX ONLY PROTEIN 48"/>
    <property type="match status" value="1"/>
</dbReference>
<dbReference type="Pfam" id="PF12937">
    <property type="entry name" value="F-box-like"/>
    <property type="match status" value="1"/>
</dbReference>
<evidence type="ECO:0000259" key="3">
    <source>
        <dbReference type="PROSITE" id="PS50181"/>
    </source>
</evidence>
<feature type="compositionally biased region" description="Low complexity" evidence="2">
    <location>
        <begin position="46"/>
        <end position="76"/>
    </location>
</feature>
<evidence type="ECO:0000256" key="1">
    <source>
        <dbReference type="ARBA" id="ARBA00022786"/>
    </source>
</evidence>
<evidence type="ECO:0000256" key="2">
    <source>
        <dbReference type="SAM" id="MobiDB-lite"/>
    </source>
</evidence>